<gene>
    <name evidence="1" type="ORF">GMARGA_LOCUS31645</name>
</gene>
<proteinExistence type="predicted"/>
<evidence type="ECO:0000313" key="2">
    <source>
        <dbReference type="Proteomes" id="UP000789901"/>
    </source>
</evidence>
<keyword evidence="2" id="KW-1185">Reference proteome</keyword>
<name>A0ABN7WJ79_GIGMA</name>
<protein>
    <submittedName>
        <fullName evidence="1">250_t:CDS:1</fullName>
    </submittedName>
</protein>
<evidence type="ECO:0000313" key="1">
    <source>
        <dbReference type="EMBL" id="CAG8833619.1"/>
    </source>
</evidence>
<accession>A0ABN7WJ79</accession>
<organism evidence="1 2">
    <name type="scientific">Gigaspora margarita</name>
    <dbReference type="NCBI Taxonomy" id="4874"/>
    <lineage>
        <taxon>Eukaryota</taxon>
        <taxon>Fungi</taxon>
        <taxon>Fungi incertae sedis</taxon>
        <taxon>Mucoromycota</taxon>
        <taxon>Glomeromycotina</taxon>
        <taxon>Glomeromycetes</taxon>
        <taxon>Diversisporales</taxon>
        <taxon>Gigasporaceae</taxon>
        <taxon>Gigaspora</taxon>
    </lineage>
</organism>
<feature type="non-terminal residue" evidence="1">
    <location>
        <position position="77"/>
    </location>
</feature>
<dbReference type="Proteomes" id="UP000789901">
    <property type="component" value="Unassembled WGS sequence"/>
</dbReference>
<reference evidence="1 2" key="1">
    <citation type="submission" date="2021-06" db="EMBL/GenBank/DDBJ databases">
        <authorList>
            <person name="Kallberg Y."/>
            <person name="Tangrot J."/>
            <person name="Rosling A."/>
        </authorList>
    </citation>
    <scope>NUCLEOTIDE SEQUENCE [LARGE SCALE GENOMIC DNA]</scope>
    <source>
        <strain evidence="1 2">120-4 pot B 10/14</strain>
    </source>
</reference>
<comment type="caution">
    <text evidence="1">The sequence shown here is derived from an EMBL/GenBank/DDBJ whole genome shotgun (WGS) entry which is preliminary data.</text>
</comment>
<dbReference type="EMBL" id="CAJVQB010047775">
    <property type="protein sequence ID" value="CAG8833619.1"/>
    <property type="molecule type" value="Genomic_DNA"/>
</dbReference>
<sequence length="77" mass="9128">MDALSKIVEELPAQTNYQVKQQDEDIEEELVIIVEWVDWSKKSDEEMSDLGYSNEAYLIDLPQWKKEGYLPEFEDNE</sequence>